<organism evidence="2 3">
    <name type="scientific">Effusibacillus consociatus</name>
    <dbReference type="NCBI Taxonomy" id="1117041"/>
    <lineage>
        <taxon>Bacteria</taxon>
        <taxon>Bacillati</taxon>
        <taxon>Bacillota</taxon>
        <taxon>Bacilli</taxon>
        <taxon>Bacillales</taxon>
        <taxon>Alicyclobacillaceae</taxon>
        <taxon>Effusibacillus</taxon>
    </lineage>
</organism>
<evidence type="ECO:0000313" key="3">
    <source>
        <dbReference type="Proteomes" id="UP001596002"/>
    </source>
</evidence>
<name>A0ABV9PZY4_9BACL</name>
<feature type="transmembrane region" description="Helical" evidence="1">
    <location>
        <begin position="51"/>
        <end position="69"/>
    </location>
</feature>
<dbReference type="Pfam" id="PF17248">
    <property type="entry name" value="DUF5317"/>
    <property type="match status" value="1"/>
</dbReference>
<accession>A0ABV9PZY4</accession>
<dbReference type="InterPro" id="IPR035168">
    <property type="entry name" value="DUF5317"/>
</dbReference>
<keyword evidence="3" id="KW-1185">Reference proteome</keyword>
<feature type="transmembrane region" description="Helical" evidence="1">
    <location>
        <begin position="76"/>
        <end position="95"/>
    </location>
</feature>
<dbReference type="RefSeq" id="WP_380025288.1">
    <property type="nucleotide sequence ID" value="NZ_JBHSHC010000053.1"/>
</dbReference>
<proteinExistence type="predicted"/>
<keyword evidence="1" id="KW-1133">Transmembrane helix</keyword>
<dbReference type="Proteomes" id="UP001596002">
    <property type="component" value="Unassembled WGS sequence"/>
</dbReference>
<gene>
    <name evidence="2" type="ORF">ACFO8Q_08310</name>
</gene>
<reference evidence="3" key="1">
    <citation type="journal article" date="2019" name="Int. J. Syst. Evol. Microbiol.">
        <title>The Global Catalogue of Microorganisms (GCM) 10K type strain sequencing project: providing services to taxonomists for standard genome sequencing and annotation.</title>
        <authorList>
            <consortium name="The Broad Institute Genomics Platform"/>
            <consortium name="The Broad Institute Genome Sequencing Center for Infectious Disease"/>
            <person name="Wu L."/>
            <person name="Ma J."/>
        </authorList>
    </citation>
    <scope>NUCLEOTIDE SEQUENCE [LARGE SCALE GENOMIC DNA]</scope>
    <source>
        <strain evidence="3">WYCCWR 12678</strain>
    </source>
</reference>
<feature type="transmembrane region" description="Helical" evidence="1">
    <location>
        <begin position="23"/>
        <end position="45"/>
    </location>
</feature>
<keyword evidence="1" id="KW-0472">Membrane</keyword>
<evidence type="ECO:0000313" key="2">
    <source>
        <dbReference type="EMBL" id="MFC4767365.1"/>
    </source>
</evidence>
<protein>
    <submittedName>
        <fullName evidence="2">DUF5317 domain-containing protein</fullName>
    </submittedName>
</protein>
<sequence length="185" mass="20355">MIIDGFVLGILVAKIRGGKFRDLLNVELGSLWLIVLAFLLQYAIIIFNPSFLNFAVPLSYGLLLLFSYLNRNQLGFRWIQTGLFLNLLVMTANGGRMPVDASVVGQFAPEKLSSLSAGESGKHIAMSSDTHLNLLGDIFYLHAPYPHEVLVSLGDILFSVGVFIFIQKVMVKRRSPIQGSVVNGT</sequence>
<evidence type="ECO:0000256" key="1">
    <source>
        <dbReference type="SAM" id="Phobius"/>
    </source>
</evidence>
<keyword evidence="1" id="KW-0812">Transmembrane</keyword>
<feature type="transmembrane region" description="Helical" evidence="1">
    <location>
        <begin position="149"/>
        <end position="166"/>
    </location>
</feature>
<dbReference type="EMBL" id="JBHSHC010000053">
    <property type="protein sequence ID" value="MFC4767365.1"/>
    <property type="molecule type" value="Genomic_DNA"/>
</dbReference>
<comment type="caution">
    <text evidence="2">The sequence shown here is derived from an EMBL/GenBank/DDBJ whole genome shotgun (WGS) entry which is preliminary data.</text>
</comment>